<dbReference type="GO" id="GO:0047699">
    <property type="term" value="F:beta-diketone hydrolase activity"/>
    <property type="evidence" value="ECO:0007669"/>
    <property type="project" value="UniProtKB-EC"/>
</dbReference>
<accession>A0AA86GPK2</accession>
<proteinExistence type="predicted"/>
<dbReference type="EC" id="3.7.1.7" evidence="4"/>
<evidence type="ECO:0000256" key="1">
    <source>
        <dbReference type="ARBA" id="ARBA00022729"/>
    </source>
</evidence>
<dbReference type="KEGG" id="sgi:SGRAN_2682"/>
<reference evidence="4 5" key="1">
    <citation type="journal article" date="2016" name="BMC Genomics">
        <title>Genomic analysis of the nitrate-respiring Sphingopyxis granuli (formerly Sphingomonas macrogoltabida) strain TFA.</title>
        <authorList>
            <person name="Garcia-Romero I."/>
            <person name="Perez-Pulido A.J."/>
            <person name="Gonzalez-Flores Y.E."/>
            <person name="Reyes-Ramirez F."/>
            <person name="Santero E."/>
            <person name="Floriano B."/>
        </authorList>
    </citation>
    <scope>NUCLEOTIDE SEQUENCE [LARGE SCALE GENOMIC DNA]</scope>
    <source>
        <strain evidence="4 5">TFA</strain>
    </source>
</reference>
<evidence type="ECO:0000256" key="3">
    <source>
        <dbReference type="SAM" id="SignalP"/>
    </source>
</evidence>
<evidence type="ECO:0000256" key="2">
    <source>
        <dbReference type="ARBA" id="ARBA00022801"/>
    </source>
</evidence>
<keyword evidence="2 4" id="KW-0378">Hydrolase</keyword>
<keyword evidence="1 3" id="KW-0732">Signal</keyword>
<name>A0AA86GPK2_9SPHN</name>
<protein>
    <submittedName>
        <fullName evidence="4">Oxidized polyvinyl alcohol hydrolase</fullName>
        <ecNumber evidence="4">3.7.1.7</ecNumber>
    </submittedName>
</protein>
<organism evidence="4 5">
    <name type="scientific">Sphingopyxis granuli</name>
    <dbReference type="NCBI Taxonomy" id="267128"/>
    <lineage>
        <taxon>Bacteria</taxon>
        <taxon>Pseudomonadati</taxon>
        <taxon>Pseudomonadota</taxon>
        <taxon>Alphaproteobacteria</taxon>
        <taxon>Sphingomonadales</taxon>
        <taxon>Sphingomonadaceae</taxon>
        <taxon>Sphingopyxis</taxon>
    </lineage>
</organism>
<evidence type="ECO:0000313" key="5">
    <source>
        <dbReference type="Proteomes" id="UP000058599"/>
    </source>
</evidence>
<dbReference type="Proteomes" id="UP000058599">
    <property type="component" value="Chromosome"/>
</dbReference>
<dbReference type="Gene3D" id="3.40.50.1820">
    <property type="entry name" value="alpha/beta hydrolase"/>
    <property type="match status" value="1"/>
</dbReference>
<dbReference type="AlphaFoldDB" id="A0AA86GPK2"/>
<dbReference type="PANTHER" id="PTHR43037:SF5">
    <property type="entry name" value="FERULOYL ESTERASE"/>
    <property type="match status" value="1"/>
</dbReference>
<keyword evidence="5" id="KW-1185">Reference proteome</keyword>
<dbReference type="PANTHER" id="PTHR43037">
    <property type="entry name" value="UNNAMED PRODUCT-RELATED"/>
    <property type="match status" value="1"/>
</dbReference>
<feature type="signal peptide" evidence="3">
    <location>
        <begin position="1"/>
        <end position="33"/>
    </location>
</feature>
<dbReference type="EMBL" id="CP012199">
    <property type="protein sequence ID" value="AMG75032.1"/>
    <property type="molecule type" value="Genomic_DNA"/>
</dbReference>
<gene>
    <name evidence="4" type="primary">oph</name>
    <name evidence="4" type="ORF">SGRAN_2682</name>
</gene>
<dbReference type="InterPro" id="IPR050955">
    <property type="entry name" value="Plant_Biomass_Hydrol_Est"/>
</dbReference>
<dbReference type="SUPFAM" id="SSF53474">
    <property type="entry name" value="alpha/beta-Hydrolases"/>
    <property type="match status" value="1"/>
</dbReference>
<dbReference type="InterPro" id="IPR029058">
    <property type="entry name" value="AB_hydrolase_fold"/>
</dbReference>
<sequence length="364" mass="39093">MGNVLIPASRAMRRSGSGAALALTLLIAPVAAAAHERPACPEGFEPQAGLNKDFEFEGQKRAFIVVPPVGDTDRLPPVWVPMSGTVESANWNLHVLRSGNNAKLAEAGFMVIAPIRQCAEQDPDLAAGACNGPGSNGWNWNPWNDGRAAGPEGDKWRQDAGPDARFFKAMVGCVATRWKLDRKRYYIGGISAGGTMTNRALLFDSHFWAGGMPISGEWYVGNDDGSPLSFNDARAAVAADPKKVFQGRVGPHPLPARLGPEIVITVWGGEKDLWDCGGAIGLCADYRPSTQAASNYFSSQPNVVHVACSSTHGHMWPQIGTDAFNLWALRTLASHPKGSSPESFRLTPPPDGYACKIGRFEDHY</sequence>
<evidence type="ECO:0000313" key="4">
    <source>
        <dbReference type="EMBL" id="AMG75032.1"/>
    </source>
</evidence>
<feature type="chain" id="PRO_5041737211" evidence="3">
    <location>
        <begin position="34"/>
        <end position="364"/>
    </location>
</feature>